<dbReference type="AlphaFoldDB" id="A0AAD5UDA6"/>
<dbReference type="Proteomes" id="UP001210925">
    <property type="component" value="Unassembled WGS sequence"/>
</dbReference>
<reference evidence="2" key="1">
    <citation type="submission" date="2020-05" db="EMBL/GenBank/DDBJ databases">
        <title>Phylogenomic resolution of chytrid fungi.</title>
        <authorList>
            <person name="Stajich J.E."/>
            <person name="Amses K."/>
            <person name="Simmons R."/>
            <person name="Seto K."/>
            <person name="Myers J."/>
            <person name="Bonds A."/>
            <person name="Quandt C.A."/>
            <person name="Barry K."/>
            <person name="Liu P."/>
            <person name="Grigoriev I."/>
            <person name="Longcore J.E."/>
            <person name="James T.Y."/>
        </authorList>
    </citation>
    <scope>NUCLEOTIDE SEQUENCE</scope>
    <source>
        <strain evidence="2">PLAUS21</strain>
    </source>
</reference>
<feature type="region of interest" description="Disordered" evidence="1">
    <location>
        <begin position="1"/>
        <end position="26"/>
    </location>
</feature>
<keyword evidence="3" id="KW-1185">Reference proteome</keyword>
<proteinExistence type="predicted"/>
<organism evidence="2 3">
    <name type="scientific">Boothiomyces macroporosus</name>
    <dbReference type="NCBI Taxonomy" id="261099"/>
    <lineage>
        <taxon>Eukaryota</taxon>
        <taxon>Fungi</taxon>
        <taxon>Fungi incertae sedis</taxon>
        <taxon>Chytridiomycota</taxon>
        <taxon>Chytridiomycota incertae sedis</taxon>
        <taxon>Chytridiomycetes</taxon>
        <taxon>Rhizophydiales</taxon>
        <taxon>Terramycetaceae</taxon>
        <taxon>Boothiomyces</taxon>
    </lineage>
</organism>
<evidence type="ECO:0000313" key="2">
    <source>
        <dbReference type="EMBL" id="KAJ3251509.1"/>
    </source>
</evidence>
<name>A0AAD5UDA6_9FUNG</name>
<accession>A0AAD5UDA6</accession>
<evidence type="ECO:0000313" key="3">
    <source>
        <dbReference type="Proteomes" id="UP001210925"/>
    </source>
</evidence>
<dbReference type="EMBL" id="JADGKB010000180">
    <property type="protein sequence ID" value="KAJ3251509.1"/>
    <property type="molecule type" value="Genomic_DNA"/>
</dbReference>
<evidence type="ECO:0000256" key="1">
    <source>
        <dbReference type="SAM" id="MobiDB-lite"/>
    </source>
</evidence>
<protein>
    <submittedName>
        <fullName evidence="2">Uncharacterized protein</fullName>
    </submittedName>
</protein>
<sequence length="416" mass="48522">MDLKERLAATEREKEEAKRKLDRAEEKVNRAEEEMYQAKEEMYQAEAEYKAAKVELKALALKKVSDPSINKEYEELEKEVGELQDICKSKEHLFNTMTSTYNNLVTSYNKLLDIYNALIQRMKPSLTESERKSFYKVTGVITGLRKSGFCRSLYKTAQNWTGYYEKRGGETINPFSYQEKEMLFINVLFKNEENADQFRSTVLENVSIMSPRKDLQAQVSVLPVVDPEFNGTILVGDYVADEHSPPETPRESSISLVTNNDPLYKYQRLEADRYLLARPDRAHIIDKAECDKNSTYQKYRNDENNFLALSKDLHCFFDGMFNVDYPQFKLYIKHEAESTEPENDFRYRIDLIVEVYDINAAQAIFYRLKEGSTAIDDTHMETFVYVKNKDYFRTCLGWKAAKTQKAWDSEMESAVP</sequence>
<gene>
    <name evidence="2" type="ORF">HK103_002377</name>
</gene>
<comment type="caution">
    <text evidence="2">The sequence shown here is derived from an EMBL/GenBank/DDBJ whole genome shotgun (WGS) entry which is preliminary data.</text>
</comment>